<comment type="caution">
    <text evidence="2">The sequence shown here is derived from an EMBL/GenBank/DDBJ whole genome shotgun (WGS) entry which is preliminary data.</text>
</comment>
<feature type="compositionally biased region" description="Polar residues" evidence="1">
    <location>
        <begin position="1"/>
        <end position="34"/>
    </location>
</feature>
<organism evidence="2 3">
    <name type="scientific">Blepharisma stoltei</name>
    <dbReference type="NCBI Taxonomy" id="1481888"/>
    <lineage>
        <taxon>Eukaryota</taxon>
        <taxon>Sar</taxon>
        <taxon>Alveolata</taxon>
        <taxon>Ciliophora</taxon>
        <taxon>Postciliodesmatophora</taxon>
        <taxon>Heterotrichea</taxon>
        <taxon>Heterotrichida</taxon>
        <taxon>Blepharismidae</taxon>
        <taxon>Blepharisma</taxon>
    </lineage>
</organism>
<name>A0AAU9K1J0_9CILI</name>
<sequence>MDSSENLNMKENIKPQTNPSKLCQTQATEASDTEVSSKEFSVDKSLSPLICRRLKFVRYNLRNSEEDLKLSNKAISKRQKLS</sequence>
<dbReference type="AlphaFoldDB" id="A0AAU9K1J0"/>
<evidence type="ECO:0000313" key="2">
    <source>
        <dbReference type="EMBL" id="CAG9330773.1"/>
    </source>
</evidence>
<dbReference type="Proteomes" id="UP001162131">
    <property type="component" value="Unassembled WGS sequence"/>
</dbReference>
<reference evidence="2" key="1">
    <citation type="submission" date="2021-09" db="EMBL/GenBank/DDBJ databases">
        <authorList>
            <consortium name="AG Swart"/>
            <person name="Singh M."/>
            <person name="Singh A."/>
            <person name="Seah K."/>
            <person name="Emmerich C."/>
        </authorList>
    </citation>
    <scope>NUCLEOTIDE SEQUENCE</scope>
    <source>
        <strain evidence="2">ATCC30299</strain>
    </source>
</reference>
<feature type="region of interest" description="Disordered" evidence="1">
    <location>
        <begin position="1"/>
        <end position="38"/>
    </location>
</feature>
<accession>A0AAU9K1J0</accession>
<protein>
    <submittedName>
        <fullName evidence="2">Uncharacterized protein</fullName>
    </submittedName>
</protein>
<gene>
    <name evidence="2" type="ORF">BSTOLATCC_MIC52187</name>
</gene>
<evidence type="ECO:0000313" key="3">
    <source>
        <dbReference type="Proteomes" id="UP001162131"/>
    </source>
</evidence>
<evidence type="ECO:0000256" key="1">
    <source>
        <dbReference type="SAM" id="MobiDB-lite"/>
    </source>
</evidence>
<keyword evidence="3" id="KW-1185">Reference proteome</keyword>
<dbReference type="EMBL" id="CAJZBQ010000052">
    <property type="protein sequence ID" value="CAG9330773.1"/>
    <property type="molecule type" value="Genomic_DNA"/>
</dbReference>
<proteinExistence type="predicted"/>